<organism evidence="1 2">
    <name type="scientific">Citrobacter braakii</name>
    <dbReference type="NCBI Taxonomy" id="57706"/>
    <lineage>
        <taxon>Bacteria</taxon>
        <taxon>Pseudomonadati</taxon>
        <taxon>Pseudomonadota</taxon>
        <taxon>Gammaproteobacteria</taxon>
        <taxon>Enterobacterales</taxon>
        <taxon>Enterobacteriaceae</taxon>
        <taxon>Citrobacter</taxon>
        <taxon>Citrobacter freundii complex</taxon>
    </lineage>
</organism>
<reference evidence="1" key="1">
    <citation type="submission" date="2022-07" db="EMBL/GenBank/DDBJ databases">
        <title>Complete genome sequence of carbapenem-resistant Citrobacter spp. in Japan.</title>
        <authorList>
            <person name="Maehana S."/>
            <person name="Suzuki M."/>
            <person name="Kitasato H."/>
        </authorList>
    </citation>
    <scope>NUCLEOTIDE SEQUENCE</scope>
    <source>
        <strain evidence="1">KAM621</strain>
    </source>
</reference>
<sequence>MADLNLSTLTEADIITKRVMPAILDAGWNDTTQIRQEVKLRDGKVIVRGKVALSGLHACSDNYYERPVAGGSRFHHRLQIRCQSDTRLHCADGQAAGAGRTSVITFAASGVQAVRT</sequence>
<protein>
    <submittedName>
        <fullName evidence="1">Uncharacterized protein</fullName>
    </submittedName>
</protein>
<dbReference type="AlphaFoldDB" id="A0AAD1L8B4"/>
<dbReference type="Gene3D" id="3.90.1570.30">
    <property type="match status" value="1"/>
</dbReference>
<dbReference type="EMBL" id="AP026382">
    <property type="protein sequence ID" value="BDN98956.1"/>
    <property type="molecule type" value="Genomic_DNA"/>
</dbReference>
<evidence type="ECO:0000313" key="2">
    <source>
        <dbReference type="Proteomes" id="UP001058317"/>
    </source>
</evidence>
<gene>
    <name evidence="1" type="ORF">KAM621c_40610</name>
</gene>
<evidence type="ECO:0000313" key="1">
    <source>
        <dbReference type="EMBL" id="BDN98956.1"/>
    </source>
</evidence>
<proteinExistence type="predicted"/>
<name>A0AAD1L8B4_CITBR</name>
<dbReference type="Proteomes" id="UP001058317">
    <property type="component" value="Chromosome"/>
</dbReference>
<accession>A0AAD1L8B4</accession>